<protein>
    <recommendedName>
        <fullName evidence="3">Lipoprotein</fullName>
    </recommendedName>
</protein>
<feature type="chain" id="PRO_5027085402" description="Lipoprotein" evidence="1">
    <location>
        <begin position="23"/>
        <end position="428"/>
    </location>
</feature>
<dbReference type="AlphaFoldDB" id="A0A6N2Z3P2"/>
<gene>
    <name evidence="2" type="ORF">ELLFYP34_01749</name>
</gene>
<evidence type="ECO:0000256" key="1">
    <source>
        <dbReference type="SAM" id="SignalP"/>
    </source>
</evidence>
<name>A0A6N2Z3P2_EUBLI</name>
<dbReference type="InterPro" id="IPR045714">
    <property type="entry name" value="DUF6070"/>
</dbReference>
<dbReference type="Pfam" id="PF19546">
    <property type="entry name" value="DUF6070"/>
    <property type="match status" value="1"/>
</dbReference>
<proteinExistence type="predicted"/>
<dbReference type="EMBL" id="CACRTR010000003">
    <property type="protein sequence ID" value="VYT71792.1"/>
    <property type="molecule type" value="Genomic_DNA"/>
</dbReference>
<evidence type="ECO:0000313" key="2">
    <source>
        <dbReference type="EMBL" id="VYT71792.1"/>
    </source>
</evidence>
<feature type="signal peptide" evidence="1">
    <location>
        <begin position="1"/>
        <end position="22"/>
    </location>
</feature>
<organism evidence="2">
    <name type="scientific">Eubacterium limosum</name>
    <dbReference type="NCBI Taxonomy" id="1736"/>
    <lineage>
        <taxon>Bacteria</taxon>
        <taxon>Bacillati</taxon>
        <taxon>Bacillota</taxon>
        <taxon>Clostridia</taxon>
        <taxon>Eubacteriales</taxon>
        <taxon>Eubacteriaceae</taxon>
        <taxon>Eubacterium</taxon>
    </lineage>
</organism>
<accession>A0A6N2Z3P2</accession>
<dbReference type="PROSITE" id="PS51257">
    <property type="entry name" value="PROKAR_LIPOPROTEIN"/>
    <property type="match status" value="1"/>
</dbReference>
<evidence type="ECO:0008006" key="3">
    <source>
        <dbReference type="Google" id="ProtNLM"/>
    </source>
</evidence>
<sequence>MKKLKIFSIFLCIVFLLSGCSAQNITPQYNPSETRSSPDFRLLGAEKLDDETSGKIEKRCLEIADLYQSQYHTAKKKKPELRYEQSSVSDTDLEKIKATLLEKGISVIDANGDETSTLLNPEPFSDFWNNVSAQQDAELEAIALSEYGGFYYYLFSYHSGKRYFAYANLEWDTAGQPKVKDFQKTSIDSWLYTENGNFMYTRTTGCAAPHVFEKMGRCQLLRIEPVPDTLLQYSLAYIAPVGYKGNNLLISDWSEPDFGSLNFNDLLEYLKKLGTGSYLSPKDYPFDEQSDNFYIPSSEFEAVILPFFNMTAPQLKKAASCDEDRNAYPWQEYKGTNTYPNPTLYPNVIASQKNSDGTLTLTVDAICPEKETDALFTHKLTVRPLEDGGFQYVSNAITAGNEEDIPVYFPRVREQRDEGFADYWQHAR</sequence>
<reference evidence="2" key="1">
    <citation type="submission" date="2019-11" db="EMBL/GenBank/DDBJ databases">
        <authorList>
            <person name="Feng L."/>
        </authorList>
    </citation>
    <scope>NUCLEOTIDE SEQUENCE</scope>
    <source>
        <strain evidence="2">ElimosumLFYP34</strain>
    </source>
</reference>
<keyword evidence="1" id="KW-0732">Signal</keyword>